<evidence type="ECO:0000256" key="8">
    <source>
        <dbReference type="ARBA" id="ARBA00023012"/>
    </source>
</evidence>
<dbReference type="PANTHER" id="PTHR24421:SF10">
    <property type="entry name" value="NITRATE_NITRITE SENSOR PROTEIN NARQ"/>
    <property type="match status" value="1"/>
</dbReference>
<keyword evidence="6 11" id="KW-0418">Kinase</keyword>
<dbReference type="InterPro" id="IPR036890">
    <property type="entry name" value="HATPase_C_sf"/>
</dbReference>
<dbReference type="EC" id="2.7.13.3" evidence="2"/>
<sequence length="410" mass="42866">MPEPDRPQRPLLAPGSLARDLVPALLLAALCLATLPVIGRASQRWGPGPEGPSPTPPVPEGATSPDAVAAVLVATAALALVARRHRPVTTLVIATTATTIYLIIGYPYGPVLLAVALAVHAVARRRPPRVAAVWALVTLAALMLHLVTSWSLTSLTHGMVGLVPAAAWVALPFSIGLARHLAADARSRARADADERLVQAERLRIAQEVHDVVGHGLAAIQMQADIALHVRDTRPGQSEEALRAISAASAEALDELRSTLSSIRPDGTDASQDPVAPTPGIARIGALCERVRTAGVAVDLEIDPAAGPLPPAADVAVYRIVQESLTNVVKHSAHPRAEVRIRQESEAVEVTVTNQDLHPAGHEPGFGISGMRHRAARLGGTLTAGAGPEPHTFHVHAVLPLASPSPEEQP</sequence>
<keyword evidence="4" id="KW-0808">Transferase</keyword>
<dbReference type="InterPro" id="IPR050482">
    <property type="entry name" value="Sensor_HK_TwoCompSys"/>
</dbReference>
<dbReference type="SUPFAM" id="SSF55874">
    <property type="entry name" value="ATPase domain of HSP90 chaperone/DNA topoisomerase II/histidine kinase"/>
    <property type="match status" value="1"/>
</dbReference>
<evidence type="ECO:0000256" key="2">
    <source>
        <dbReference type="ARBA" id="ARBA00012438"/>
    </source>
</evidence>
<feature type="transmembrane region" description="Helical" evidence="9">
    <location>
        <begin position="158"/>
        <end position="178"/>
    </location>
</feature>
<evidence type="ECO:0000256" key="4">
    <source>
        <dbReference type="ARBA" id="ARBA00022679"/>
    </source>
</evidence>
<reference evidence="11 12" key="1">
    <citation type="submission" date="2021-03" db="EMBL/GenBank/DDBJ databases">
        <title>Sequencing the genomes of 1000 actinobacteria strains.</title>
        <authorList>
            <person name="Klenk H.-P."/>
        </authorList>
    </citation>
    <scope>NUCLEOTIDE SEQUENCE [LARGE SCALE GENOMIC DNA]</scope>
    <source>
        <strain evidence="11 12">DSM 14566</strain>
    </source>
</reference>
<protein>
    <recommendedName>
        <fullName evidence="2">histidine kinase</fullName>
        <ecNumber evidence="2">2.7.13.3</ecNumber>
    </recommendedName>
</protein>
<keyword evidence="8" id="KW-0902">Two-component regulatory system</keyword>
<keyword evidence="9" id="KW-0472">Membrane</keyword>
<evidence type="ECO:0000256" key="6">
    <source>
        <dbReference type="ARBA" id="ARBA00022777"/>
    </source>
</evidence>
<keyword evidence="12" id="KW-1185">Reference proteome</keyword>
<name>A0ABS4WXP1_9MICO</name>
<organism evidence="11 12">
    <name type="scientific">Brachybacterium sacelli</name>
    <dbReference type="NCBI Taxonomy" id="173364"/>
    <lineage>
        <taxon>Bacteria</taxon>
        <taxon>Bacillati</taxon>
        <taxon>Actinomycetota</taxon>
        <taxon>Actinomycetes</taxon>
        <taxon>Micrococcales</taxon>
        <taxon>Dermabacteraceae</taxon>
        <taxon>Brachybacterium</taxon>
    </lineage>
</organism>
<evidence type="ECO:0000259" key="10">
    <source>
        <dbReference type="Pfam" id="PF07730"/>
    </source>
</evidence>
<evidence type="ECO:0000256" key="3">
    <source>
        <dbReference type="ARBA" id="ARBA00022553"/>
    </source>
</evidence>
<keyword evidence="3" id="KW-0597">Phosphoprotein</keyword>
<feature type="transmembrane region" description="Helical" evidence="9">
    <location>
        <begin position="21"/>
        <end position="39"/>
    </location>
</feature>
<dbReference type="PANTHER" id="PTHR24421">
    <property type="entry name" value="NITRATE/NITRITE SENSOR PROTEIN NARX-RELATED"/>
    <property type="match status" value="1"/>
</dbReference>
<accession>A0ABS4WXP1</accession>
<dbReference type="EMBL" id="JAGIOD010000001">
    <property type="protein sequence ID" value="MBP2380961.1"/>
    <property type="molecule type" value="Genomic_DNA"/>
</dbReference>
<evidence type="ECO:0000256" key="1">
    <source>
        <dbReference type="ARBA" id="ARBA00000085"/>
    </source>
</evidence>
<dbReference type="Gene3D" id="3.30.565.10">
    <property type="entry name" value="Histidine kinase-like ATPase, C-terminal domain"/>
    <property type="match status" value="1"/>
</dbReference>
<dbReference type="Gene3D" id="1.20.5.1930">
    <property type="match status" value="1"/>
</dbReference>
<feature type="transmembrane region" description="Helical" evidence="9">
    <location>
        <begin position="100"/>
        <end position="123"/>
    </location>
</feature>
<keyword evidence="9" id="KW-1133">Transmembrane helix</keyword>
<keyword evidence="9" id="KW-0812">Transmembrane</keyword>
<proteinExistence type="predicted"/>
<keyword evidence="7" id="KW-0067">ATP-binding</keyword>
<dbReference type="Proteomes" id="UP001519290">
    <property type="component" value="Unassembled WGS sequence"/>
</dbReference>
<feature type="transmembrane region" description="Helical" evidence="9">
    <location>
        <begin position="130"/>
        <end position="152"/>
    </location>
</feature>
<dbReference type="RefSeq" id="WP_209899731.1">
    <property type="nucleotide sequence ID" value="NZ_BAAAJW010000004.1"/>
</dbReference>
<dbReference type="CDD" id="cd16917">
    <property type="entry name" value="HATPase_UhpB-NarQ-NarX-like"/>
    <property type="match status" value="1"/>
</dbReference>
<dbReference type="GO" id="GO:0016301">
    <property type="term" value="F:kinase activity"/>
    <property type="evidence" value="ECO:0007669"/>
    <property type="project" value="UniProtKB-KW"/>
</dbReference>
<gene>
    <name evidence="11" type="ORF">JOF43_000918</name>
</gene>
<evidence type="ECO:0000256" key="5">
    <source>
        <dbReference type="ARBA" id="ARBA00022741"/>
    </source>
</evidence>
<feature type="domain" description="Signal transduction histidine kinase subgroup 3 dimerisation and phosphoacceptor" evidence="10">
    <location>
        <begin position="201"/>
        <end position="266"/>
    </location>
</feature>
<evidence type="ECO:0000256" key="7">
    <source>
        <dbReference type="ARBA" id="ARBA00022840"/>
    </source>
</evidence>
<evidence type="ECO:0000313" key="12">
    <source>
        <dbReference type="Proteomes" id="UP001519290"/>
    </source>
</evidence>
<comment type="catalytic activity">
    <reaction evidence="1">
        <text>ATP + protein L-histidine = ADP + protein N-phospho-L-histidine.</text>
        <dbReference type="EC" id="2.7.13.3"/>
    </reaction>
</comment>
<dbReference type="InterPro" id="IPR011712">
    <property type="entry name" value="Sig_transdc_His_kin_sub3_dim/P"/>
</dbReference>
<evidence type="ECO:0000313" key="11">
    <source>
        <dbReference type="EMBL" id="MBP2380961.1"/>
    </source>
</evidence>
<keyword evidence="5" id="KW-0547">Nucleotide-binding</keyword>
<comment type="caution">
    <text evidence="11">The sequence shown here is derived from an EMBL/GenBank/DDBJ whole genome shotgun (WGS) entry which is preliminary data.</text>
</comment>
<evidence type="ECO:0000256" key="9">
    <source>
        <dbReference type="SAM" id="Phobius"/>
    </source>
</evidence>
<dbReference type="Pfam" id="PF07730">
    <property type="entry name" value="HisKA_3"/>
    <property type="match status" value="1"/>
</dbReference>